<keyword evidence="4" id="KW-1133">Transmembrane helix</keyword>
<comment type="caution">
    <text evidence="6">The sequence shown here is derived from an EMBL/GenBank/DDBJ whole genome shotgun (WGS) entry which is preliminary data.</text>
</comment>
<dbReference type="PANTHER" id="PTHR43791:SF84">
    <property type="entry name" value="TRANSPORTER, PUTATIVE (AFU_ORTHOLOGUE AFUA_3G09170)-RELATED"/>
    <property type="match status" value="1"/>
</dbReference>
<dbReference type="Gene3D" id="1.20.1250.20">
    <property type="entry name" value="MFS general substrate transporter like domains"/>
    <property type="match status" value="1"/>
</dbReference>
<evidence type="ECO:0000256" key="3">
    <source>
        <dbReference type="ARBA" id="ARBA00022692"/>
    </source>
</evidence>
<protein>
    <submittedName>
        <fullName evidence="6">Transmembrane transport</fullName>
    </submittedName>
</protein>
<evidence type="ECO:0000256" key="2">
    <source>
        <dbReference type="ARBA" id="ARBA00022448"/>
    </source>
</evidence>
<evidence type="ECO:0000313" key="6">
    <source>
        <dbReference type="EMBL" id="KZM28037.1"/>
    </source>
</evidence>
<reference evidence="6 7" key="1">
    <citation type="journal article" date="2016" name="Sci. Rep.">
        <title>Draft genome sequencing and secretome analysis of fungal phytopathogen Ascochyta rabiei provides insight into the necrotrophic effector repertoire.</title>
        <authorList>
            <person name="Verma S."/>
            <person name="Gazara R.K."/>
            <person name="Nizam S."/>
            <person name="Parween S."/>
            <person name="Chattopadhyay D."/>
            <person name="Verma P.K."/>
        </authorList>
    </citation>
    <scope>NUCLEOTIDE SEQUENCE [LARGE SCALE GENOMIC DNA]</scope>
    <source>
        <strain evidence="6 7">ArDII</strain>
    </source>
</reference>
<evidence type="ECO:0000313" key="7">
    <source>
        <dbReference type="Proteomes" id="UP000076837"/>
    </source>
</evidence>
<dbReference type="SUPFAM" id="SSF103473">
    <property type="entry name" value="MFS general substrate transporter"/>
    <property type="match status" value="1"/>
</dbReference>
<dbReference type="EMBL" id="JYNV01000037">
    <property type="protein sequence ID" value="KZM28037.1"/>
    <property type="molecule type" value="Genomic_DNA"/>
</dbReference>
<gene>
    <name evidence="6" type="ORF">ST47_g803</name>
</gene>
<accession>A0A163LR91</accession>
<proteinExistence type="predicted"/>
<dbReference type="AlphaFoldDB" id="A0A163LR91"/>
<keyword evidence="7" id="KW-1185">Reference proteome</keyword>
<sequence>MTSIDHAHPRRTTSPLKAIDNVKSYMTCATRIERTETNDHDVWKQSWMSLVLEPMLWIMYLFNFLGRNALVNAKLNSLDKDLNLAGTQYNKLISILFVGDIAGQIPSNMVLSRVRPSWYLGGAFGPALAQSKLS</sequence>
<dbReference type="Proteomes" id="UP000076837">
    <property type="component" value="Unassembled WGS sequence"/>
</dbReference>
<organism evidence="6 7">
    <name type="scientific">Didymella rabiei</name>
    <name type="common">Chickpea ascochyta blight fungus</name>
    <name type="synonym">Mycosphaerella rabiei</name>
    <dbReference type="NCBI Taxonomy" id="5454"/>
    <lineage>
        <taxon>Eukaryota</taxon>
        <taxon>Fungi</taxon>
        <taxon>Dikarya</taxon>
        <taxon>Ascomycota</taxon>
        <taxon>Pezizomycotina</taxon>
        <taxon>Dothideomycetes</taxon>
        <taxon>Pleosporomycetidae</taxon>
        <taxon>Pleosporales</taxon>
        <taxon>Pleosporineae</taxon>
        <taxon>Didymellaceae</taxon>
        <taxon>Ascochyta</taxon>
    </lineage>
</organism>
<dbReference type="InterPro" id="IPR036259">
    <property type="entry name" value="MFS_trans_sf"/>
</dbReference>
<keyword evidence="5" id="KW-0472">Membrane</keyword>
<evidence type="ECO:0000256" key="4">
    <source>
        <dbReference type="ARBA" id="ARBA00022989"/>
    </source>
</evidence>
<keyword evidence="2" id="KW-0813">Transport</keyword>
<keyword evidence="3 6" id="KW-0812">Transmembrane</keyword>
<comment type="subcellular location">
    <subcellularLocation>
        <location evidence="1">Membrane</location>
        <topology evidence="1">Multi-pass membrane protein</topology>
    </subcellularLocation>
</comment>
<evidence type="ECO:0000256" key="1">
    <source>
        <dbReference type="ARBA" id="ARBA00004141"/>
    </source>
</evidence>
<dbReference type="GO" id="GO:0022857">
    <property type="term" value="F:transmembrane transporter activity"/>
    <property type="evidence" value="ECO:0007669"/>
    <property type="project" value="TreeGrafter"/>
</dbReference>
<evidence type="ECO:0000256" key="5">
    <source>
        <dbReference type="ARBA" id="ARBA00023136"/>
    </source>
</evidence>
<dbReference type="GO" id="GO:0016020">
    <property type="term" value="C:membrane"/>
    <property type="evidence" value="ECO:0007669"/>
    <property type="project" value="UniProtKB-SubCell"/>
</dbReference>
<name>A0A163LR91_DIDRA</name>
<dbReference type="PANTHER" id="PTHR43791">
    <property type="entry name" value="PERMEASE-RELATED"/>
    <property type="match status" value="1"/>
</dbReference>